<keyword evidence="3" id="KW-0862">Zinc</keyword>
<feature type="binding site" evidence="3">
    <location>
        <position position="119"/>
    </location>
    <ligand>
        <name>substrate</name>
    </ligand>
</feature>
<keyword evidence="6" id="KW-1185">Reference proteome</keyword>
<comment type="cofactor">
    <cofactor evidence="3">
        <name>Zn(2+)</name>
        <dbReference type="ChEBI" id="CHEBI:29105"/>
    </cofactor>
    <text evidence="3">Binds 1 divalent metal cation per subunit.</text>
</comment>
<evidence type="ECO:0000256" key="2">
    <source>
        <dbReference type="PIRSR" id="PIRSR605511-1"/>
    </source>
</evidence>
<dbReference type="PRINTS" id="PR01790">
    <property type="entry name" value="SMP30FAMILY"/>
</dbReference>
<evidence type="ECO:0000256" key="3">
    <source>
        <dbReference type="PIRSR" id="PIRSR605511-2"/>
    </source>
</evidence>
<dbReference type="PANTHER" id="PTHR10907">
    <property type="entry name" value="REGUCALCIN"/>
    <property type="match status" value="1"/>
</dbReference>
<dbReference type="Proteomes" id="UP000386847">
    <property type="component" value="Chromosome"/>
</dbReference>
<dbReference type="InterPro" id="IPR005511">
    <property type="entry name" value="SMP-30"/>
</dbReference>
<dbReference type="GO" id="GO:0019853">
    <property type="term" value="P:L-ascorbic acid biosynthetic process"/>
    <property type="evidence" value="ECO:0007669"/>
    <property type="project" value="TreeGrafter"/>
</dbReference>
<dbReference type="Gene3D" id="2.120.10.30">
    <property type="entry name" value="TolB, C-terminal domain"/>
    <property type="match status" value="1"/>
</dbReference>
<dbReference type="Pfam" id="PF08450">
    <property type="entry name" value="SGL"/>
    <property type="match status" value="1"/>
</dbReference>
<evidence type="ECO:0000313" key="5">
    <source>
        <dbReference type="EMBL" id="QGF23228.1"/>
    </source>
</evidence>
<feature type="binding site" evidence="3">
    <location>
        <position position="167"/>
    </location>
    <ligand>
        <name>a divalent metal cation</name>
        <dbReference type="ChEBI" id="CHEBI:60240"/>
    </ligand>
</feature>
<dbReference type="InterPro" id="IPR011042">
    <property type="entry name" value="6-blade_b-propeller_TolB-like"/>
</dbReference>
<evidence type="ECO:0000313" key="6">
    <source>
        <dbReference type="Proteomes" id="UP000386847"/>
    </source>
</evidence>
<organism evidence="5 6">
    <name type="scientific">Raineyella fluvialis</name>
    <dbReference type="NCBI Taxonomy" id="2662261"/>
    <lineage>
        <taxon>Bacteria</taxon>
        <taxon>Bacillati</taxon>
        <taxon>Actinomycetota</taxon>
        <taxon>Actinomycetes</taxon>
        <taxon>Propionibacteriales</taxon>
        <taxon>Propionibacteriaceae</taxon>
        <taxon>Raineyella</taxon>
    </lineage>
</organism>
<feature type="binding site" evidence="3">
    <location>
        <position position="223"/>
    </location>
    <ligand>
        <name>a divalent metal cation</name>
        <dbReference type="ChEBI" id="CHEBI:60240"/>
    </ligand>
</feature>
<keyword evidence="3" id="KW-0479">Metal-binding</keyword>
<dbReference type="GO" id="GO:0005509">
    <property type="term" value="F:calcium ion binding"/>
    <property type="evidence" value="ECO:0007669"/>
    <property type="project" value="TreeGrafter"/>
</dbReference>
<dbReference type="RefSeq" id="WP_153571756.1">
    <property type="nucleotide sequence ID" value="NZ_CP045725.1"/>
</dbReference>
<gene>
    <name evidence="5" type="ORF">Rai3103_05630</name>
</gene>
<comment type="similarity">
    <text evidence="1">Belongs to the SMP-30/CGR1 family.</text>
</comment>
<dbReference type="InterPro" id="IPR013658">
    <property type="entry name" value="SGL"/>
</dbReference>
<evidence type="ECO:0000256" key="1">
    <source>
        <dbReference type="ARBA" id="ARBA00008853"/>
    </source>
</evidence>
<reference evidence="5 6" key="1">
    <citation type="submission" date="2019-10" db="EMBL/GenBank/DDBJ databases">
        <title>Genomic analysis of Raineyella sp. CBA3103.</title>
        <authorList>
            <person name="Roh S.W."/>
        </authorList>
    </citation>
    <scope>NUCLEOTIDE SEQUENCE [LARGE SCALE GENOMIC DNA]</scope>
    <source>
        <strain evidence="5 6">CBA3103</strain>
    </source>
</reference>
<dbReference type="SUPFAM" id="SSF63829">
    <property type="entry name" value="Calcium-dependent phosphotriesterase"/>
    <property type="match status" value="1"/>
</dbReference>
<feature type="binding site" evidence="3">
    <location>
        <position position="121"/>
    </location>
    <ligand>
        <name>substrate</name>
    </ligand>
</feature>
<dbReference type="PANTHER" id="PTHR10907:SF47">
    <property type="entry name" value="REGUCALCIN"/>
    <property type="match status" value="1"/>
</dbReference>
<sequence>MTPERRSATRITEPLCYHGEGPVWSPSWGGLRWVDMLAGDLLTLRADGSVDRLHVGTGPWVEAASGTRAGGSWKPVAAFCRPRANGGYVVGLERGYGLAPGPDAAPDRVVALWNDPNLRMNEGGTDPWGRLYAGGMAYDRTPEASALVRIDADGSVRTVVDAVSTSNGIAFTADGSKAYYNDTGVKRVDVFDVVGGELVDRRPLHEAPILTHGERAGSPASPDGLCVDSAGNVWTAMNRLGEVHQISPEGKVLTVVELPVQLVTACTLGDEDLRTLYITTSRENLADPEPQAGAVFAVEVDVPGVPVTPYAG</sequence>
<feature type="binding site" evidence="3">
    <location>
        <position position="139"/>
    </location>
    <ligand>
        <name>substrate</name>
    </ligand>
</feature>
<dbReference type="EMBL" id="CP045725">
    <property type="protein sequence ID" value="QGF23228.1"/>
    <property type="molecule type" value="Genomic_DNA"/>
</dbReference>
<evidence type="ECO:0000259" key="4">
    <source>
        <dbReference type="Pfam" id="PF08450"/>
    </source>
</evidence>
<protein>
    <submittedName>
        <fullName evidence="5">SMP-30/gluconolactonase/LRE family protein</fullName>
    </submittedName>
</protein>
<feature type="active site" description="Proton donor/acceptor" evidence="2">
    <location>
        <position position="223"/>
    </location>
</feature>
<feature type="domain" description="SMP-30/Gluconolactonase/LRE-like region" evidence="4">
    <location>
        <begin position="19"/>
        <end position="281"/>
    </location>
</feature>
<feature type="binding site" evidence="3">
    <location>
        <position position="20"/>
    </location>
    <ligand>
        <name>a divalent metal cation</name>
        <dbReference type="ChEBI" id="CHEBI:60240"/>
    </ligand>
</feature>
<proteinExistence type="inferred from homology"/>
<dbReference type="KEGG" id="rain:Rai3103_05630"/>
<accession>A0A5Q2F969</accession>
<dbReference type="GO" id="GO:0004341">
    <property type="term" value="F:gluconolactonase activity"/>
    <property type="evidence" value="ECO:0007669"/>
    <property type="project" value="TreeGrafter"/>
</dbReference>
<name>A0A5Q2F969_9ACTN</name>
<dbReference type="AlphaFoldDB" id="A0A5Q2F969"/>